<evidence type="ECO:0000256" key="8">
    <source>
        <dbReference type="RuleBase" id="RU361238"/>
    </source>
</evidence>
<evidence type="ECO:0000256" key="2">
    <source>
        <dbReference type="ARBA" id="ARBA00022487"/>
    </source>
</evidence>
<organism evidence="9 10">
    <name type="scientific">Hyaloscypha variabilis (strain UAMH 11265 / GT02V1 / F)</name>
    <name type="common">Meliniomyces variabilis</name>
    <dbReference type="NCBI Taxonomy" id="1149755"/>
    <lineage>
        <taxon>Eukaryota</taxon>
        <taxon>Fungi</taxon>
        <taxon>Dikarya</taxon>
        <taxon>Ascomycota</taxon>
        <taxon>Pezizomycotina</taxon>
        <taxon>Leotiomycetes</taxon>
        <taxon>Helotiales</taxon>
        <taxon>Hyaloscyphaceae</taxon>
        <taxon>Hyaloscypha</taxon>
        <taxon>Hyaloscypha variabilis</taxon>
    </lineage>
</organism>
<feature type="signal peptide" evidence="8">
    <location>
        <begin position="1"/>
        <end position="20"/>
    </location>
</feature>
<evidence type="ECO:0000256" key="7">
    <source>
        <dbReference type="ARBA" id="ARBA00023157"/>
    </source>
</evidence>
<dbReference type="InterPro" id="IPR011118">
    <property type="entry name" value="Tannase/feruloyl_esterase"/>
</dbReference>
<keyword evidence="7" id="KW-1015">Disulfide bond</keyword>
<keyword evidence="10" id="KW-1185">Reference proteome</keyword>
<evidence type="ECO:0000256" key="3">
    <source>
        <dbReference type="ARBA" id="ARBA00022723"/>
    </source>
</evidence>
<evidence type="ECO:0000313" key="10">
    <source>
        <dbReference type="Proteomes" id="UP000235786"/>
    </source>
</evidence>
<comment type="similarity">
    <text evidence="1 8">Belongs to the tannase family.</text>
</comment>
<evidence type="ECO:0000256" key="6">
    <source>
        <dbReference type="ARBA" id="ARBA00022837"/>
    </source>
</evidence>
<keyword evidence="2" id="KW-0719">Serine esterase</keyword>
<name>A0A2J6RP85_HYAVF</name>
<evidence type="ECO:0000313" key="9">
    <source>
        <dbReference type="EMBL" id="PMD40331.1"/>
    </source>
</evidence>
<dbReference type="PANTHER" id="PTHR33938:SF8">
    <property type="entry name" value="CARBOXYLIC ESTER HYDROLASE"/>
    <property type="match status" value="1"/>
</dbReference>
<dbReference type="SUPFAM" id="SSF53474">
    <property type="entry name" value="alpha/beta-Hydrolases"/>
    <property type="match status" value="1"/>
</dbReference>
<sequence length="522" mass="55088">MPSFIQYSLILSLFSSLANALACSSISNIEVPGAHVLSITGVEQTNVSVAASVFSPPLSGLKICDVTLILTHPGANDTVTVQVWLPISGWNGRFQATGGGGFSVGYGPPGLGPAVAAGYSAVSSDGGNFGAGFALLPDALVDGHVNQGLLVNYAYRSVHDMTVVGKAVTQQYYGEPAKYSYFTGCSNGGREGIVSAMRYPGDFDGILASSPAVNEPKVGISIQWPYVVMQNEKNAPSQCVFQAFINASIALCDGLDGVEDGIISNLEDCHFDPFTLVGKRVACDGSTSIIDYATAYVVSKIYGGPVAPNGARVWNGLNTGTGFNGYWGGMIDVNTTNGITVAAPESLSENYITYLLEKDPAYDTSTITYAEFTALFYQGAVEYEPTIGSNNPDLSEFHMSGGKLLSWHGLADNLVPSNSTLKYRQSVEAILGGTDAVDEFYRLFFAPGVNHCGAGYGPVPINGLEQLVEWVEKGVAPDTLEAQFVDVEGNVVNHDICKYPLVSKYIGGNPKVAGSYVCADSF</sequence>
<dbReference type="Pfam" id="PF07519">
    <property type="entry name" value="Tannase"/>
    <property type="match status" value="1"/>
</dbReference>
<dbReference type="AlphaFoldDB" id="A0A2J6RP85"/>
<evidence type="ECO:0000256" key="4">
    <source>
        <dbReference type="ARBA" id="ARBA00022729"/>
    </source>
</evidence>
<protein>
    <recommendedName>
        <fullName evidence="8">Carboxylic ester hydrolase</fullName>
        <ecNumber evidence="8">3.1.1.-</ecNumber>
    </recommendedName>
</protein>
<dbReference type="GO" id="GO:0030600">
    <property type="term" value="F:feruloyl esterase activity"/>
    <property type="evidence" value="ECO:0007669"/>
    <property type="project" value="UniProtKB-ARBA"/>
</dbReference>
<gene>
    <name evidence="9" type="ORF">L207DRAFT_488062</name>
</gene>
<evidence type="ECO:0000256" key="1">
    <source>
        <dbReference type="ARBA" id="ARBA00006249"/>
    </source>
</evidence>
<keyword evidence="4 8" id="KW-0732">Signal</keyword>
<feature type="chain" id="PRO_5014211193" description="Carboxylic ester hydrolase" evidence="8">
    <location>
        <begin position="21"/>
        <end position="522"/>
    </location>
</feature>
<accession>A0A2J6RP85</accession>
<proteinExistence type="inferred from homology"/>
<dbReference type="GO" id="GO:0046872">
    <property type="term" value="F:metal ion binding"/>
    <property type="evidence" value="ECO:0007669"/>
    <property type="project" value="UniProtKB-KW"/>
</dbReference>
<dbReference type="InterPro" id="IPR029058">
    <property type="entry name" value="AB_hydrolase_fold"/>
</dbReference>
<dbReference type="EC" id="3.1.1.-" evidence="8"/>
<reference evidence="9 10" key="1">
    <citation type="submission" date="2016-04" db="EMBL/GenBank/DDBJ databases">
        <title>A degradative enzymes factory behind the ericoid mycorrhizal symbiosis.</title>
        <authorList>
            <consortium name="DOE Joint Genome Institute"/>
            <person name="Martino E."/>
            <person name="Morin E."/>
            <person name="Grelet G."/>
            <person name="Kuo A."/>
            <person name="Kohler A."/>
            <person name="Daghino S."/>
            <person name="Barry K."/>
            <person name="Choi C."/>
            <person name="Cichocki N."/>
            <person name="Clum A."/>
            <person name="Copeland A."/>
            <person name="Hainaut M."/>
            <person name="Haridas S."/>
            <person name="Labutti K."/>
            <person name="Lindquist E."/>
            <person name="Lipzen A."/>
            <person name="Khouja H.-R."/>
            <person name="Murat C."/>
            <person name="Ohm R."/>
            <person name="Olson A."/>
            <person name="Spatafora J."/>
            <person name="Veneault-Fourrey C."/>
            <person name="Henrissat B."/>
            <person name="Grigoriev I."/>
            <person name="Martin F."/>
            <person name="Perotto S."/>
        </authorList>
    </citation>
    <scope>NUCLEOTIDE SEQUENCE [LARGE SCALE GENOMIC DNA]</scope>
    <source>
        <strain evidence="9 10">F</strain>
    </source>
</reference>
<dbReference type="STRING" id="1149755.A0A2J6RP85"/>
<dbReference type="EMBL" id="KZ613945">
    <property type="protein sequence ID" value="PMD40331.1"/>
    <property type="molecule type" value="Genomic_DNA"/>
</dbReference>
<evidence type="ECO:0000256" key="5">
    <source>
        <dbReference type="ARBA" id="ARBA00022801"/>
    </source>
</evidence>
<dbReference type="PANTHER" id="PTHR33938">
    <property type="entry name" value="FERULOYL ESTERASE B-RELATED"/>
    <property type="match status" value="1"/>
</dbReference>
<keyword evidence="6" id="KW-0106">Calcium</keyword>
<keyword evidence="3" id="KW-0479">Metal-binding</keyword>
<dbReference type="Proteomes" id="UP000235786">
    <property type="component" value="Unassembled WGS sequence"/>
</dbReference>
<dbReference type="OrthoDB" id="3039123at2759"/>
<keyword evidence="5 8" id="KW-0378">Hydrolase</keyword>